<keyword evidence="1" id="KW-0732">Signal</keyword>
<dbReference type="AlphaFoldDB" id="A0A7G9B448"/>
<keyword evidence="3" id="KW-1185">Reference proteome</keyword>
<reference evidence="2 3" key="1">
    <citation type="submission" date="2020-08" db="EMBL/GenBank/DDBJ databases">
        <authorList>
            <person name="Liu C."/>
            <person name="Sun Q."/>
        </authorList>
    </citation>
    <scope>NUCLEOTIDE SEQUENCE [LARGE SCALE GENOMIC DNA]</scope>
    <source>
        <strain evidence="2 3">NSJ-62</strain>
    </source>
</reference>
<evidence type="ECO:0000313" key="2">
    <source>
        <dbReference type="EMBL" id="QNL44329.1"/>
    </source>
</evidence>
<dbReference type="PANTHER" id="PTHR35271:SF1">
    <property type="entry name" value="ABC TRANSPORTER, SUBSTRATE-BINDING LIPOPROTEIN"/>
    <property type="match status" value="1"/>
</dbReference>
<feature type="signal peptide" evidence="1">
    <location>
        <begin position="1"/>
        <end position="19"/>
    </location>
</feature>
<accession>A0A7G9B448</accession>
<dbReference type="InterPro" id="IPR007487">
    <property type="entry name" value="ABC_transpt-TYRBP-like"/>
</dbReference>
<dbReference type="KEGG" id="ohi:H8790_12955"/>
<dbReference type="Proteomes" id="UP000515960">
    <property type="component" value="Chromosome"/>
</dbReference>
<dbReference type="CDD" id="cd06325">
    <property type="entry name" value="PBP1_ABC_unchar_transporter"/>
    <property type="match status" value="1"/>
</dbReference>
<name>A0A7G9B448_9FIRM</name>
<dbReference type="PROSITE" id="PS51257">
    <property type="entry name" value="PROKAR_LIPOPROTEIN"/>
    <property type="match status" value="1"/>
</dbReference>
<dbReference type="RefSeq" id="WP_187332930.1">
    <property type="nucleotide sequence ID" value="NZ_CP060490.1"/>
</dbReference>
<dbReference type="Gene3D" id="3.40.50.2300">
    <property type="match status" value="2"/>
</dbReference>
<dbReference type="Pfam" id="PF04392">
    <property type="entry name" value="ABC_sub_bind"/>
    <property type="match status" value="1"/>
</dbReference>
<sequence length="339" mass="34446">MKKKILALALAAVMALGLAACGESGGGSASGSGSGSASGSGADGATYTVGICQFAPHPALDAATQGFIDALNEAMGEGVVEFKEQNASGEIPNCTPIVNEFVSAGVDLILANATAPLQAAAAATTEIPVLGTSVTDYGSALELTDWDSKVIGTNVSGTSDLAPLDQQAAMIQELFPNVEKVGLLYCSAEANSQYQVDEMTKYLTDLGYTCTPYAFTDSNDVASVAQTACDGSDVLYIPTDNTAANNTEAIANVVLPAGTPVVAGEQGICSGCGVATLSIDYYELGQITGQMAAKILKGEAQVSEMALEYAPNVTKMFNADNADALGVTIPDGYTAIEAE</sequence>
<feature type="chain" id="PRO_5038831295" evidence="1">
    <location>
        <begin position="20"/>
        <end position="339"/>
    </location>
</feature>
<gene>
    <name evidence="2" type="ORF">H8790_12955</name>
</gene>
<evidence type="ECO:0000313" key="3">
    <source>
        <dbReference type="Proteomes" id="UP000515960"/>
    </source>
</evidence>
<dbReference type="PANTHER" id="PTHR35271">
    <property type="entry name" value="ABC TRANSPORTER, SUBSTRATE-BINDING LIPOPROTEIN-RELATED"/>
    <property type="match status" value="1"/>
</dbReference>
<dbReference type="EMBL" id="CP060490">
    <property type="protein sequence ID" value="QNL44329.1"/>
    <property type="molecule type" value="Genomic_DNA"/>
</dbReference>
<dbReference type="SUPFAM" id="SSF53822">
    <property type="entry name" value="Periplasmic binding protein-like I"/>
    <property type="match status" value="1"/>
</dbReference>
<proteinExistence type="predicted"/>
<dbReference type="InterPro" id="IPR028082">
    <property type="entry name" value="Peripla_BP_I"/>
</dbReference>
<organism evidence="2 3">
    <name type="scientific">Oscillibacter hominis</name>
    <dbReference type="NCBI Taxonomy" id="2763056"/>
    <lineage>
        <taxon>Bacteria</taxon>
        <taxon>Bacillati</taxon>
        <taxon>Bacillota</taxon>
        <taxon>Clostridia</taxon>
        <taxon>Eubacteriales</taxon>
        <taxon>Oscillospiraceae</taxon>
        <taxon>Oscillibacter</taxon>
    </lineage>
</organism>
<protein>
    <submittedName>
        <fullName evidence="2">ABC transporter substrate-binding protein</fullName>
    </submittedName>
</protein>
<evidence type="ECO:0000256" key="1">
    <source>
        <dbReference type="SAM" id="SignalP"/>
    </source>
</evidence>